<dbReference type="GO" id="GO:0051536">
    <property type="term" value="F:iron-sulfur cluster binding"/>
    <property type="evidence" value="ECO:0007669"/>
    <property type="project" value="UniProtKB-KW"/>
</dbReference>
<reference evidence="4" key="1">
    <citation type="submission" date="2020-11" db="EMBL/GenBank/DDBJ databases">
        <title>Nocardioides cynanchi sp. nov., isolated from soil of rhizosphere of Cynanchum wilfordii.</title>
        <authorList>
            <person name="Lee J.-S."/>
            <person name="Suh M.K."/>
            <person name="Kim J.-S."/>
        </authorList>
    </citation>
    <scope>NUCLEOTIDE SEQUENCE</scope>
    <source>
        <strain evidence="4">KCTC 19276</strain>
    </source>
</reference>
<dbReference type="InterPro" id="IPR041921">
    <property type="entry name" value="NuoE_N"/>
</dbReference>
<dbReference type="InterPro" id="IPR036249">
    <property type="entry name" value="Thioredoxin-like_sf"/>
</dbReference>
<accession>A0A930YP07</accession>
<evidence type="ECO:0000256" key="3">
    <source>
        <dbReference type="ARBA" id="ARBA00023014"/>
    </source>
</evidence>
<dbReference type="Gene3D" id="1.10.10.1590">
    <property type="entry name" value="NADH-quinone oxidoreductase subunit E"/>
    <property type="match status" value="1"/>
</dbReference>
<dbReference type="Pfam" id="PF01257">
    <property type="entry name" value="2Fe-2S_thioredx"/>
    <property type="match status" value="1"/>
</dbReference>
<dbReference type="RefSeq" id="WP_194697887.1">
    <property type="nucleotide sequence ID" value="NZ_JADKPO010000031.1"/>
</dbReference>
<dbReference type="Gene3D" id="3.40.30.10">
    <property type="entry name" value="Glutaredoxin"/>
    <property type="match status" value="1"/>
</dbReference>
<gene>
    <name evidence="4" type="ORF">ISU10_18370</name>
</gene>
<dbReference type="PANTHER" id="PTHR43342:SF1">
    <property type="entry name" value="BIFURCATING [FEFE] HYDROGENASE GAMMA SUBUNIT"/>
    <property type="match status" value="1"/>
</dbReference>
<comment type="caution">
    <text evidence="4">The sequence shown here is derived from an EMBL/GenBank/DDBJ whole genome shotgun (WGS) entry which is preliminary data.</text>
</comment>
<evidence type="ECO:0000313" key="5">
    <source>
        <dbReference type="Proteomes" id="UP000660668"/>
    </source>
</evidence>
<protein>
    <submittedName>
        <fullName evidence="4">NAD(P)H-dependent oxidoreductase subunit E</fullName>
    </submittedName>
</protein>
<evidence type="ECO:0000256" key="2">
    <source>
        <dbReference type="ARBA" id="ARBA00023004"/>
    </source>
</evidence>
<dbReference type="InterPro" id="IPR028431">
    <property type="entry name" value="NADP_DH_HndA-like"/>
</dbReference>
<proteinExistence type="predicted"/>
<evidence type="ECO:0000256" key="1">
    <source>
        <dbReference type="ARBA" id="ARBA00022723"/>
    </source>
</evidence>
<dbReference type="GO" id="GO:0046872">
    <property type="term" value="F:metal ion binding"/>
    <property type="evidence" value="ECO:0007669"/>
    <property type="project" value="UniProtKB-KW"/>
</dbReference>
<keyword evidence="1" id="KW-0479">Metal-binding</keyword>
<keyword evidence="5" id="KW-1185">Reference proteome</keyword>
<dbReference type="SUPFAM" id="SSF52833">
    <property type="entry name" value="Thioredoxin-like"/>
    <property type="match status" value="1"/>
</dbReference>
<keyword evidence="3" id="KW-0411">Iron-sulfur</keyword>
<keyword evidence="2" id="KW-0408">Iron</keyword>
<dbReference type="EMBL" id="JADKPO010000031">
    <property type="protein sequence ID" value="MBF4769739.1"/>
    <property type="molecule type" value="Genomic_DNA"/>
</dbReference>
<sequence length="151" mass="16120">MTTAAATDRVALVRAIAQQHLTERGPLLPVLHEVVEELGHVAREDVEAIADVLNLSVAEVHGVVSFYHDFRTTPPAAHRVALCRGEACQSVGAEELYAETRGRSADLGDGVEIAEVFCLGNCALGPSGTVDGRLHGRLSADRIDALTEGWR</sequence>
<dbReference type="AlphaFoldDB" id="A0A930YP07"/>
<dbReference type="PANTHER" id="PTHR43342">
    <property type="entry name" value="NADH-QUINONE OXIDOREDUCTASE, E SUBUNIT"/>
    <property type="match status" value="1"/>
</dbReference>
<name>A0A930YP07_9ACTN</name>
<evidence type="ECO:0000313" key="4">
    <source>
        <dbReference type="EMBL" id="MBF4769739.1"/>
    </source>
</evidence>
<dbReference type="Proteomes" id="UP000660668">
    <property type="component" value="Unassembled WGS sequence"/>
</dbReference>
<organism evidence="4 5">
    <name type="scientific">Nocardioides agariphilus</name>
    <dbReference type="NCBI Taxonomy" id="433664"/>
    <lineage>
        <taxon>Bacteria</taxon>
        <taxon>Bacillati</taxon>
        <taxon>Actinomycetota</taxon>
        <taxon>Actinomycetes</taxon>
        <taxon>Propionibacteriales</taxon>
        <taxon>Nocardioidaceae</taxon>
        <taxon>Nocardioides</taxon>
    </lineage>
</organism>